<evidence type="ECO:0000256" key="2">
    <source>
        <dbReference type="ARBA" id="ARBA00005811"/>
    </source>
</evidence>
<name>A0A1C2FZE0_9GAMM</name>
<dbReference type="AlphaFoldDB" id="A0A1C2FZE0"/>
<evidence type="ECO:0000256" key="3">
    <source>
        <dbReference type="ARBA" id="ARBA00022475"/>
    </source>
</evidence>
<organism evidence="11 12">
    <name type="scientific">Acidiferrobacter thiooxydans</name>
    <dbReference type="NCBI Taxonomy" id="163359"/>
    <lineage>
        <taxon>Bacteria</taxon>
        <taxon>Pseudomonadati</taxon>
        <taxon>Pseudomonadota</taxon>
        <taxon>Gammaproteobacteria</taxon>
        <taxon>Acidiferrobacterales</taxon>
        <taxon>Acidiferrobacteraceae</taxon>
        <taxon>Acidiferrobacter</taxon>
    </lineage>
</organism>
<gene>
    <name evidence="10 11" type="primary">tolR</name>
    <name evidence="11" type="ORF">C4900_03080</name>
</gene>
<reference evidence="11 12" key="1">
    <citation type="submission" date="2018-02" db="EMBL/GenBank/DDBJ databases">
        <title>Insights into the biology of acidophilic members of the Acidiferrobacteraceae family derived from comparative genomic analyses.</title>
        <authorList>
            <person name="Issotta F."/>
            <person name="Thyssen C."/>
            <person name="Mena C."/>
            <person name="Moya A."/>
            <person name="Bellenberg S."/>
            <person name="Sproer C."/>
            <person name="Covarrubias P.C."/>
            <person name="Sand W."/>
            <person name="Quatrini R."/>
            <person name="Vera M."/>
        </authorList>
    </citation>
    <scope>NUCLEOTIDE SEQUENCE [LARGE SCALE GENOMIC DNA]</scope>
    <source>
        <strain evidence="12">m-1</strain>
    </source>
</reference>
<evidence type="ECO:0000313" key="12">
    <source>
        <dbReference type="Proteomes" id="UP000253250"/>
    </source>
</evidence>
<dbReference type="GO" id="GO:0022857">
    <property type="term" value="F:transmembrane transporter activity"/>
    <property type="evidence" value="ECO:0007669"/>
    <property type="project" value="InterPro"/>
</dbReference>
<protein>
    <recommendedName>
        <fullName evidence="10">Tol-Pal system protein TolR</fullName>
    </recommendedName>
</protein>
<dbReference type="OrthoDB" id="9798629at2"/>
<keyword evidence="6 10" id="KW-0812">Transmembrane</keyword>
<dbReference type="STRING" id="163359.A9R16_01435"/>
<keyword evidence="12" id="KW-1185">Reference proteome</keyword>
<evidence type="ECO:0000256" key="10">
    <source>
        <dbReference type="HAMAP-Rule" id="MF_02203"/>
    </source>
</evidence>
<comment type="similarity">
    <text evidence="2 10">Belongs to the ExbD/TolR family.</text>
</comment>
<dbReference type="Gene3D" id="3.30.420.270">
    <property type="match status" value="1"/>
</dbReference>
<dbReference type="EMBL" id="PSYR01000001">
    <property type="protein sequence ID" value="RCN58761.1"/>
    <property type="molecule type" value="Genomic_DNA"/>
</dbReference>
<dbReference type="GO" id="GO:0015031">
    <property type="term" value="P:protein transport"/>
    <property type="evidence" value="ECO:0007669"/>
    <property type="project" value="InterPro"/>
</dbReference>
<comment type="subcellular location">
    <subcellularLocation>
        <location evidence="10">Cell inner membrane</location>
        <topology evidence="10">Single-pass membrane protein</topology>
    </subcellularLocation>
    <subcellularLocation>
        <location evidence="1">Cell membrane</location>
        <topology evidence="1">Single-pass membrane protein</topology>
    </subcellularLocation>
</comment>
<evidence type="ECO:0000256" key="9">
    <source>
        <dbReference type="ARBA" id="ARBA00023306"/>
    </source>
</evidence>
<comment type="subunit">
    <text evidence="10">The Tol-Pal system is composed of five core proteins: the inner membrane proteins TolA, TolQ and TolR, the periplasmic protein TolB and the outer membrane protein Pal. They form a network linking the inner and outer membranes and the peptidoglycan layer.</text>
</comment>
<keyword evidence="8 10" id="KW-0472">Membrane</keyword>
<dbReference type="InterPro" id="IPR003400">
    <property type="entry name" value="ExbD"/>
</dbReference>
<evidence type="ECO:0000256" key="5">
    <source>
        <dbReference type="ARBA" id="ARBA00022618"/>
    </source>
</evidence>
<comment type="caution">
    <text evidence="11">The sequence shown here is derived from an EMBL/GenBank/DDBJ whole genome shotgun (WGS) entry which is preliminary data.</text>
</comment>
<keyword evidence="5 10" id="KW-0132">Cell division</keyword>
<dbReference type="Pfam" id="PF02472">
    <property type="entry name" value="ExbD"/>
    <property type="match status" value="1"/>
</dbReference>
<dbReference type="PANTHER" id="PTHR30558">
    <property type="entry name" value="EXBD MEMBRANE COMPONENT OF PMF-DRIVEN MACROMOLECULE IMPORT SYSTEM"/>
    <property type="match status" value="1"/>
</dbReference>
<accession>A0A1C2FZE0</accession>
<proteinExistence type="inferred from homology"/>
<sequence>MKRYRRPRARLMSQINVVPYVDVMLVLLVIFMITAPILKRGVKVKLPQAAARAIPNPHRAVLIVTIDAAGRYYLDGHPVTPKVLEQRTRRLLRLRPHTPILIRGDRAVPYQDVVAAMVLLQRAGAPSVGLMTKTRGQ</sequence>
<evidence type="ECO:0000256" key="6">
    <source>
        <dbReference type="ARBA" id="ARBA00022692"/>
    </source>
</evidence>
<evidence type="ECO:0000256" key="8">
    <source>
        <dbReference type="ARBA" id="ARBA00023136"/>
    </source>
</evidence>
<evidence type="ECO:0000256" key="1">
    <source>
        <dbReference type="ARBA" id="ARBA00004162"/>
    </source>
</evidence>
<dbReference type="GO" id="GO:0005886">
    <property type="term" value="C:plasma membrane"/>
    <property type="evidence" value="ECO:0007669"/>
    <property type="project" value="UniProtKB-SubCell"/>
</dbReference>
<dbReference type="HAMAP" id="MF_02203">
    <property type="entry name" value="TolR"/>
    <property type="match status" value="1"/>
</dbReference>
<comment type="function">
    <text evidence="10">Part of the Tol-Pal system, which plays a role in outer membrane invagination during cell division and is important for maintaining outer membrane integrity.</text>
</comment>
<dbReference type="PANTHER" id="PTHR30558:SF7">
    <property type="entry name" value="TOL-PAL SYSTEM PROTEIN TOLR"/>
    <property type="match status" value="1"/>
</dbReference>
<dbReference type="NCBIfam" id="TIGR02801">
    <property type="entry name" value="tolR"/>
    <property type="match status" value="1"/>
</dbReference>
<evidence type="ECO:0000313" key="11">
    <source>
        <dbReference type="EMBL" id="RCN58761.1"/>
    </source>
</evidence>
<keyword evidence="9 10" id="KW-0131">Cell cycle</keyword>
<evidence type="ECO:0000256" key="7">
    <source>
        <dbReference type="ARBA" id="ARBA00022989"/>
    </source>
</evidence>
<evidence type="ECO:0000256" key="4">
    <source>
        <dbReference type="ARBA" id="ARBA00022519"/>
    </source>
</evidence>
<keyword evidence="7 10" id="KW-1133">Transmembrane helix</keyword>
<dbReference type="RefSeq" id="WP_065971549.1">
    <property type="nucleotide sequence ID" value="NZ_CP080624.1"/>
</dbReference>
<feature type="transmembrane region" description="Helical" evidence="10">
    <location>
        <begin position="20"/>
        <end position="38"/>
    </location>
</feature>
<dbReference type="InterPro" id="IPR014168">
    <property type="entry name" value="Tol-Pal_TolR"/>
</dbReference>
<keyword evidence="3 10" id="KW-1003">Cell membrane</keyword>
<dbReference type="GO" id="GO:0051301">
    <property type="term" value="P:cell division"/>
    <property type="evidence" value="ECO:0007669"/>
    <property type="project" value="UniProtKB-UniRule"/>
</dbReference>
<dbReference type="Proteomes" id="UP000253250">
    <property type="component" value="Unassembled WGS sequence"/>
</dbReference>
<keyword evidence="4 10" id="KW-0997">Cell inner membrane</keyword>